<feature type="domain" description="F-box" evidence="2">
    <location>
        <begin position="65"/>
        <end position="112"/>
    </location>
</feature>
<dbReference type="InterPro" id="IPR036047">
    <property type="entry name" value="F-box-like_dom_sf"/>
</dbReference>
<organism evidence="3 4">
    <name type="scientific">Heracleum sosnowskyi</name>
    <dbReference type="NCBI Taxonomy" id="360622"/>
    <lineage>
        <taxon>Eukaryota</taxon>
        <taxon>Viridiplantae</taxon>
        <taxon>Streptophyta</taxon>
        <taxon>Embryophyta</taxon>
        <taxon>Tracheophyta</taxon>
        <taxon>Spermatophyta</taxon>
        <taxon>Magnoliopsida</taxon>
        <taxon>eudicotyledons</taxon>
        <taxon>Gunneridae</taxon>
        <taxon>Pentapetalae</taxon>
        <taxon>asterids</taxon>
        <taxon>campanulids</taxon>
        <taxon>Apiales</taxon>
        <taxon>Apiaceae</taxon>
        <taxon>Apioideae</taxon>
        <taxon>apioid superclade</taxon>
        <taxon>Tordylieae</taxon>
        <taxon>Tordyliinae</taxon>
        <taxon>Heracleum</taxon>
    </lineage>
</organism>
<evidence type="ECO:0000259" key="2">
    <source>
        <dbReference type="PROSITE" id="PS50181"/>
    </source>
</evidence>
<evidence type="ECO:0000256" key="1">
    <source>
        <dbReference type="SAM" id="Phobius"/>
    </source>
</evidence>
<name>A0AAD8HPE0_9APIA</name>
<dbReference type="Proteomes" id="UP001237642">
    <property type="component" value="Unassembled WGS sequence"/>
</dbReference>
<dbReference type="PROSITE" id="PS50181">
    <property type="entry name" value="FBOX"/>
    <property type="match status" value="1"/>
</dbReference>
<proteinExistence type="predicted"/>
<gene>
    <name evidence="3" type="ORF">POM88_036080</name>
</gene>
<dbReference type="AlphaFoldDB" id="A0AAD8HPE0"/>
<dbReference type="PANTHER" id="PTHR45463:SF8">
    <property type="entry name" value="OS09G0392200 PROTEIN"/>
    <property type="match status" value="1"/>
</dbReference>
<protein>
    <recommendedName>
        <fullName evidence="2">F-box domain-containing protein</fullName>
    </recommendedName>
</protein>
<keyword evidence="1" id="KW-0472">Membrane</keyword>
<dbReference type="SUPFAM" id="SSF81383">
    <property type="entry name" value="F-box domain"/>
    <property type="match status" value="1"/>
</dbReference>
<dbReference type="EMBL" id="JAUIZM010000008">
    <property type="protein sequence ID" value="KAK1369988.1"/>
    <property type="molecule type" value="Genomic_DNA"/>
</dbReference>
<keyword evidence="1" id="KW-1133">Transmembrane helix</keyword>
<accession>A0AAD8HPE0</accession>
<keyword evidence="4" id="KW-1185">Reference proteome</keyword>
<dbReference type="PANTHER" id="PTHR45463">
    <property type="entry name" value="OS09G0392200 PROTEIN"/>
    <property type="match status" value="1"/>
</dbReference>
<dbReference type="SMART" id="SM00256">
    <property type="entry name" value="FBOX"/>
    <property type="match status" value="1"/>
</dbReference>
<feature type="transmembrane region" description="Helical" evidence="1">
    <location>
        <begin position="65"/>
        <end position="91"/>
    </location>
</feature>
<evidence type="ECO:0000313" key="3">
    <source>
        <dbReference type="EMBL" id="KAK1369988.1"/>
    </source>
</evidence>
<keyword evidence="1" id="KW-0812">Transmembrane</keyword>
<dbReference type="InterPro" id="IPR005174">
    <property type="entry name" value="KIB1-4_b-propeller"/>
</dbReference>
<dbReference type="Gene3D" id="1.20.1280.50">
    <property type="match status" value="1"/>
</dbReference>
<dbReference type="InterPro" id="IPR001810">
    <property type="entry name" value="F-box_dom"/>
</dbReference>
<reference evidence="3" key="2">
    <citation type="submission" date="2023-05" db="EMBL/GenBank/DDBJ databases">
        <authorList>
            <person name="Schelkunov M.I."/>
        </authorList>
    </citation>
    <scope>NUCLEOTIDE SEQUENCE</scope>
    <source>
        <strain evidence="3">Hsosn_3</strain>
        <tissue evidence="3">Leaf</tissue>
    </source>
</reference>
<comment type="caution">
    <text evidence="3">The sequence shown here is derived from an EMBL/GenBank/DDBJ whole genome shotgun (WGS) entry which is preliminary data.</text>
</comment>
<reference evidence="3" key="1">
    <citation type="submission" date="2023-02" db="EMBL/GenBank/DDBJ databases">
        <title>Genome of toxic invasive species Heracleum sosnowskyi carries increased number of genes despite the absence of recent whole-genome duplications.</title>
        <authorList>
            <person name="Schelkunov M."/>
            <person name="Shtratnikova V."/>
            <person name="Makarenko M."/>
            <person name="Klepikova A."/>
            <person name="Omelchenko D."/>
            <person name="Novikova G."/>
            <person name="Obukhova E."/>
            <person name="Bogdanov V."/>
            <person name="Penin A."/>
            <person name="Logacheva M."/>
        </authorList>
    </citation>
    <scope>NUCLEOTIDE SEQUENCE</scope>
    <source>
        <strain evidence="3">Hsosn_3</strain>
        <tissue evidence="3">Leaf</tissue>
    </source>
</reference>
<dbReference type="Pfam" id="PF03478">
    <property type="entry name" value="Beta-prop_KIB1-4"/>
    <property type="match status" value="1"/>
</dbReference>
<sequence>METGRKDATFGGMERAFSTKAMMQYDAFLRSARGEPIILPWKETPQTTNEKKKRKRLSRKNNRTWGLWATLPDNLLLSVMLLLNIVDYFAFSGVCRSWRSVATKWRDYYMERQKPLVVVKSKHAKKSCFLYNVFQGEKYKALLPNLRGNVFVGISCGYVVTLDRNSGFWLINLMTRHQLRFPLLPEDKMYIVDTDFYSLLVKSTRRSRFFMFAFSSFSNYVLLSQDGGKRWKVFTLPHITMGIADLKVFEKKIYVLSFRAQYICVMDPSSGEVKPFKTNIRIERHCVSTQLVILHNQLCMRTVSWLNSNRDYEKNLLYRLDMTKMVWVQKEEMGKYSLFADHWNATAVDASDWGSSNCICSIGSSWNSLLRFRSLANIWSLSLLGHDKSLAKVPIVWNACDQLIPYFWYFPGQSYNTVDCVD</sequence>
<dbReference type="Pfam" id="PF00646">
    <property type="entry name" value="F-box"/>
    <property type="match status" value="1"/>
</dbReference>
<evidence type="ECO:0000313" key="4">
    <source>
        <dbReference type="Proteomes" id="UP001237642"/>
    </source>
</evidence>